<evidence type="ECO:0008006" key="6">
    <source>
        <dbReference type="Google" id="ProtNLM"/>
    </source>
</evidence>
<reference evidence="5" key="1">
    <citation type="submission" date="2017-09" db="EMBL/GenBank/DDBJ databases">
        <title>Depth-based differentiation of microbial function through sediment-hosted aquifers and enrichment of novel symbionts in the deep terrestrial subsurface.</title>
        <authorList>
            <person name="Probst A.J."/>
            <person name="Ladd B."/>
            <person name="Jarett J.K."/>
            <person name="Geller-Mcgrath D.E."/>
            <person name="Sieber C.M.K."/>
            <person name="Emerson J.B."/>
            <person name="Anantharaman K."/>
            <person name="Thomas B.C."/>
            <person name="Malmstrom R."/>
            <person name="Stieglmeier M."/>
            <person name="Klingl A."/>
            <person name="Woyke T."/>
            <person name="Ryan C.M."/>
            <person name="Banfield J.F."/>
        </authorList>
    </citation>
    <scope>NUCLEOTIDE SEQUENCE [LARGE SCALE GENOMIC DNA]</scope>
</reference>
<name>A0A2M8C2N9_9BACT</name>
<evidence type="ECO:0000313" key="4">
    <source>
        <dbReference type="EMBL" id="PJB50360.1"/>
    </source>
</evidence>
<dbReference type="InterPro" id="IPR009045">
    <property type="entry name" value="Zn_M74/Hedgehog-like"/>
</dbReference>
<keyword evidence="1" id="KW-1133">Transmembrane helix</keyword>
<sequence>MKNFLQNNKQIFSIIAGVGFLFAVILLANKIPNLAFDRSNQLAQIIAVETELLKQWQQSQGLRNTLAYNSTGSDVSLLQRMLSQDSGIYPERKITGYYGNLTREAVIRFQNEYNLPQTGVVDEQTKNKLNEIFLRFLCPEQTTIYPNFFLRKIDRQHLLPTDYAPSSLEDISTKVKTIGIICVRQDIVQSLIAMFREAERDGVYLAVTSGYRKPEIQKYLYDFWLRVQGVSALDEIAEPGASEHQLGTTIDFTDASIGYAGVDDRFGNSDGGKWLAANAHKYGFTMSYPKDKEKITGYKYEPWHWRFVGADIAAALYNQNLTFNESSFDAQKKP</sequence>
<dbReference type="InterPro" id="IPR036365">
    <property type="entry name" value="PGBD-like_sf"/>
</dbReference>
<protein>
    <recommendedName>
        <fullName evidence="6">Peptidase M15B domain-containing protein</fullName>
    </recommendedName>
</protein>
<organism evidence="4 5">
    <name type="scientific">Candidatus Brennerbacteria bacterium CG_4_9_14_3_um_filter_43_9</name>
    <dbReference type="NCBI Taxonomy" id="1974522"/>
    <lineage>
        <taxon>Bacteria</taxon>
        <taxon>Candidatus Brenneribacteriota</taxon>
    </lineage>
</organism>
<dbReference type="InterPro" id="IPR003709">
    <property type="entry name" value="VanY-like_core_dom"/>
</dbReference>
<dbReference type="Gene3D" id="1.10.101.10">
    <property type="entry name" value="PGBD-like superfamily/PGBD"/>
    <property type="match status" value="1"/>
</dbReference>
<dbReference type="GO" id="GO:0008233">
    <property type="term" value="F:peptidase activity"/>
    <property type="evidence" value="ECO:0007669"/>
    <property type="project" value="InterPro"/>
</dbReference>
<evidence type="ECO:0000259" key="2">
    <source>
        <dbReference type="Pfam" id="PF01471"/>
    </source>
</evidence>
<dbReference type="InterPro" id="IPR058193">
    <property type="entry name" value="VanY/YodJ_core_dom"/>
</dbReference>
<dbReference type="SUPFAM" id="SSF55166">
    <property type="entry name" value="Hedgehog/DD-peptidase"/>
    <property type="match status" value="1"/>
</dbReference>
<dbReference type="CDD" id="cd14852">
    <property type="entry name" value="LD-carboxypeptidase"/>
    <property type="match status" value="1"/>
</dbReference>
<dbReference type="Pfam" id="PF01471">
    <property type="entry name" value="PG_binding_1"/>
    <property type="match status" value="1"/>
</dbReference>
<keyword evidence="1" id="KW-0812">Transmembrane</keyword>
<dbReference type="Pfam" id="PF02557">
    <property type="entry name" value="VanY"/>
    <property type="match status" value="1"/>
</dbReference>
<dbReference type="PANTHER" id="PTHR34385">
    <property type="entry name" value="D-ALANYL-D-ALANINE CARBOXYPEPTIDASE"/>
    <property type="match status" value="1"/>
</dbReference>
<feature type="domain" description="D-alanyl-D-alanine carboxypeptidase-like core" evidence="3">
    <location>
        <begin position="183"/>
        <end position="309"/>
    </location>
</feature>
<dbReference type="SUPFAM" id="SSF47090">
    <property type="entry name" value="PGBD-like"/>
    <property type="match status" value="1"/>
</dbReference>
<dbReference type="GO" id="GO:0006508">
    <property type="term" value="P:proteolysis"/>
    <property type="evidence" value="ECO:0007669"/>
    <property type="project" value="InterPro"/>
</dbReference>
<dbReference type="Gene3D" id="3.30.1380.10">
    <property type="match status" value="1"/>
</dbReference>
<dbReference type="PANTHER" id="PTHR34385:SF1">
    <property type="entry name" value="PEPTIDOGLYCAN L-ALANYL-D-GLUTAMATE ENDOPEPTIDASE CWLK"/>
    <property type="match status" value="1"/>
</dbReference>
<dbReference type="InterPro" id="IPR002477">
    <property type="entry name" value="Peptidoglycan-bd-like"/>
</dbReference>
<feature type="domain" description="Peptidoglycan binding-like" evidence="2">
    <location>
        <begin position="71"/>
        <end position="129"/>
    </location>
</feature>
<evidence type="ECO:0000256" key="1">
    <source>
        <dbReference type="SAM" id="Phobius"/>
    </source>
</evidence>
<dbReference type="AlphaFoldDB" id="A0A2M8C2N9"/>
<evidence type="ECO:0000259" key="3">
    <source>
        <dbReference type="Pfam" id="PF02557"/>
    </source>
</evidence>
<dbReference type="InterPro" id="IPR052179">
    <property type="entry name" value="DD-CPase-like"/>
</dbReference>
<evidence type="ECO:0000313" key="5">
    <source>
        <dbReference type="Proteomes" id="UP000228770"/>
    </source>
</evidence>
<dbReference type="EMBL" id="PFUA01000030">
    <property type="protein sequence ID" value="PJB50360.1"/>
    <property type="molecule type" value="Genomic_DNA"/>
</dbReference>
<proteinExistence type="predicted"/>
<gene>
    <name evidence="4" type="ORF">CO102_01335</name>
</gene>
<dbReference type="Proteomes" id="UP000228770">
    <property type="component" value="Unassembled WGS sequence"/>
</dbReference>
<comment type="caution">
    <text evidence="4">The sequence shown here is derived from an EMBL/GenBank/DDBJ whole genome shotgun (WGS) entry which is preliminary data.</text>
</comment>
<feature type="transmembrane region" description="Helical" evidence="1">
    <location>
        <begin position="12"/>
        <end position="31"/>
    </location>
</feature>
<dbReference type="InterPro" id="IPR036366">
    <property type="entry name" value="PGBDSf"/>
</dbReference>
<accession>A0A2M8C2N9</accession>
<keyword evidence="1" id="KW-0472">Membrane</keyword>